<keyword evidence="5" id="KW-1185">Reference proteome</keyword>
<comment type="caution">
    <text evidence="4">The sequence shown here is derived from an EMBL/GenBank/DDBJ whole genome shotgun (WGS) entry which is preliminary data.</text>
</comment>
<dbReference type="AlphaFoldDB" id="A0ABC8RM85"/>
<dbReference type="EMBL" id="CAUOFW020001502">
    <property type="protein sequence ID" value="CAK9145547.1"/>
    <property type="molecule type" value="Genomic_DNA"/>
</dbReference>
<proteinExistence type="predicted"/>
<dbReference type="InterPro" id="IPR033471">
    <property type="entry name" value="DIRP"/>
</dbReference>
<evidence type="ECO:0000259" key="3">
    <source>
        <dbReference type="SMART" id="SM01135"/>
    </source>
</evidence>
<keyword evidence="2" id="KW-0539">Nucleus</keyword>
<accession>A0ABC8RM85</accession>
<comment type="subcellular location">
    <subcellularLocation>
        <location evidence="1">Nucleus</location>
    </subcellularLocation>
</comment>
<evidence type="ECO:0000256" key="2">
    <source>
        <dbReference type="ARBA" id="ARBA00023242"/>
    </source>
</evidence>
<gene>
    <name evidence="4" type="ORF">ILEXP_LOCUS13368</name>
</gene>
<reference evidence="4 5" key="1">
    <citation type="submission" date="2024-02" db="EMBL/GenBank/DDBJ databases">
        <authorList>
            <person name="Vignale AGUSTIN F."/>
            <person name="Sosa J E."/>
            <person name="Modenutti C."/>
        </authorList>
    </citation>
    <scope>NUCLEOTIDE SEQUENCE [LARGE SCALE GENOMIC DNA]</scope>
</reference>
<evidence type="ECO:0000256" key="1">
    <source>
        <dbReference type="ARBA" id="ARBA00004123"/>
    </source>
</evidence>
<dbReference type="PANTHER" id="PTHR21689:SF2">
    <property type="entry name" value="PROTEIN LIN-9 HOMOLOG"/>
    <property type="match status" value="1"/>
</dbReference>
<dbReference type="InterPro" id="IPR010561">
    <property type="entry name" value="LIN-9/ALY1"/>
</dbReference>
<sequence>MERSDSALSTVHFPVANQVNLHLKKPKILKELKFTHNIMKDQPNGPVPSLQDKALNLKESFSSCLSNHRVRRWCAFEWFYSAIDYPWFAKKKFVEYLYHVGLGHVPRLTRVEWSVIRSSLGKPRRFSEQFLKEEKEKLNQYRNSVRTHYAELHSGIREGLPTDLARPLSVGQRVIAIHPRTREIYDGSVLTVDRSMCRVQFDHLS</sequence>
<dbReference type="SMART" id="SM01135">
    <property type="entry name" value="DIRP"/>
    <property type="match status" value="1"/>
</dbReference>
<evidence type="ECO:0000313" key="4">
    <source>
        <dbReference type="EMBL" id="CAK9145547.1"/>
    </source>
</evidence>
<dbReference type="GO" id="GO:0005634">
    <property type="term" value="C:nucleus"/>
    <property type="evidence" value="ECO:0007669"/>
    <property type="project" value="UniProtKB-SubCell"/>
</dbReference>
<protein>
    <recommendedName>
        <fullName evidence="3">DIRP domain-containing protein</fullName>
    </recommendedName>
</protein>
<name>A0ABC8RM85_9AQUA</name>
<evidence type="ECO:0000313" key="5">
    <source>
        <dbReference type="Proteomes" id="UP001642360"/>
    </source>
</evidence>
<organism evidence="4 5">
    <name type="scientific">Ilex paraguariensis</name>
    <name type="common">yerba mate</name>
    <dbReference type="NCBI Taxonomy" id="185542"/>
    <lineage>
        <taxon>Eukaryota</taxon>
        <taxon>Viridiplantae</taxon>
        <taxon>Streptophyta</taxon>
        <taxon>Embryophyta</taxon>
        <taxon>Tracheophyta</taxon>
        <taxon>Spermatophyta</taxon>
        <taxon>Magnoliopsida</taxon>
        <taxon>eudicotyledons</taxon>
        <taxon>Gunneridae</taxon>
        <taxon>Pentapetalae</taxon>
        <taxon>asterids</taxon>
        <taxon>campanulids</taxon>
        <taxon>Aquifoliales</taxon>
        <taxon>Aquifoliaceae</taxon>
        <taxon>Ilex</taxon>
    </lineage>
</organism>
<dbReference type="PANTHER" id="PTHR21689">
    <property type="entry name" value="LIN-9"/>
    <property type="match status" value="1"/>
</dbReference>
<feature type="domain" description="DIRP" evidence="3">
    <location>
        <begin position="79"/>
        <end position="180"/>
    </location>
</feature>
<dbReference type="Proteomes" id="UP001642360">
    <property type="component" value="Unassembled WGS sequence"/>
</dbReference>
<dbReference type="Pfam" id="PF06584">
    <property type="entry name" value="DIRP"/>
    <property type="match status" value="1"/>
</dbReference>